<comment type="similarity">
    <text evidence="1">Belongs to the peptidase M81 family.</text>
</comment>
<evidence type="ECO:0000313" key="5">
    <source>
        <dbReference type="Proteomes" id="UP000094412"/>
    </source>
</evidence>
<sequence>MTMSFRVLTAEFAHETNTFSVRKTNYEAFMVEGVLFGDDAIRARGEANTEIGGFLDIGRKYGWTIQHVLSTAAEPAGPVTRDAFDRIGGAIVQAAVERKGELDGILLGLHGAMVTDFSPDGEGELLARLRAVVGPNLPIAVTLDPHANVTARMCEHADILISFKTYPHIDMRDIARHAGEVLQRTMAGEIRPKTLLARRPMLEEANAGRTDIGPMVEWIARARAHEKTSGALAVSINGAFPNADIAEVGPTVLVTYDGDPARHQVFAEGIADEIWDNRFNVLNTFHTVTEAAEIARGYSGDHPLIIADYADNPGAGGYGDATALLGALLDAGIDNACFGPIVDPETANQLHRATVGDTVQLTLGGKTDPRFGGDPLEVTGKLLVISDGKLIGDGEQLGGLEFSFGPTAVVQIDGIAVLVVTEPSQMRDLQQFRAFGIDPARHRVVGLKSMQHFRAAFEPIAGKVIVCDSGALCTMDYARMPYRNVSRPIFPLDRDMAL</sequence>
<reference evidence="4 5" key="1">
    <citation type="submission" date="2016-08" db="EMBL/GenBank/DDBJ databases">
        <title>Whole genome sequence of Mesorhizobium sp. strain UASWS1009 isolated from industrial sewage.</title>
        <authorList>
            <person name="Crovadore J."/>
            <person name="Calmin G."/>
            <person name="Chablais R."/>
            <person name="Cochard B."/>
            <person name="Lefort F."/>
        </authorList>
    </citation>
    <scope>NUCLEOTIDE SEQUENCE [LARGE SCALE GENOMIC DNA]</scope>
    <source>
        <strain evidence="4 5">UASWS1009</strain>
    </source>
</reference>
<feature type="domain" description="Microcystin LR degradation protein MlrC C-terminal" evidence="2">
    <location>
        <begin position="306"/>
        <end position="484"/>
    </location>
</feature>
<dbReference type="Pfam" id="PF07364">
    <property type="entry name" value="DUF1485"/>
    <property type="match status" value="1"/>
</dbReference>
<dbReference type="PIRSF" id="PIRSF012702">
    <property type="entry name" value="UCP012702"/>
    <property type="match status" value="1"/>
</dbReference>
<proteinExistence type="inferred from homology"/>
<evidence type="ECO:0000256" key="1">
    <source>
        <dbReference type="PIRNR" id="PIRNR012702"/>
    </source>
</evidence>
<evidence type="ECO:0000259" key="2">
    <source>
        <dbReference type="Pfam" id="PF07171"/>
    </source>
</evidence>
<keyword evidence="1" id="KW-0378">Hydrolase</keyword>
<dbReference type="STRING" id="1566387.QV13_25845"/>
<dbReference type="InterPro" id="IPR010799">
    <property type="entry name" value="MlrC_C"/>
</dbReference>
<evidence type="ECO:0000313" key="4">
    <source>
        <dbReference type="EMBL" id="OCX12984.1"/>
    </source>
</evidence>
<keyword evidence="5" id="KW-1185">Reference proteome</keyword>
<dbReference type="EMBL" id="MDEO01000036">
    <property type="protein sequence ID" value="OCX12984.1"/>
    <property type="molecule type" value="Genomic_DNA"/>
</dbReference>
<keyword evidence="1" id="KW-0482">Metalloprotease</keyword>
<gene>
    <name evidence="4" type="ORF">QV13_25845</name>
</gene>
<keyword evidence="1" id="KW-0479">Metal-binding</keyword>
<dbReference type="GO" id="GO:0006508">
    <property type="term" value="P:proteolysis"/>
    <property type="evidence" value="ECO:0007669"/>
    <property type="project" value="UniProtKB-KW"/>
</dbReference>
<protein>
    <recommendedName>
        <fullName evidence="1">Microcystinase C</fullName>
        <shortName evidence="1">MlrC</shortName>
    </recommendedName>
</protein>
<name>A0A1C2DDY9_9HYPH</name>
<dbReference type="InterPro" id="IPR009197">
    <property type="entry name" value="MlrC"/>
</dbReference>
<organism evidence="4 5">
    <name type="scientific">Mesorhizobium hungaricum</name>
    <dbReference type="NCBI Taxonomy" id="1566387"/>
    <lineage>
        <taxon>Bacteria</taxon>
        <taxon>Pseudomonadati</taxon>
        <taxon>Pseudomonadota</taxon>
        <taxon>Alphaproteobacteria</taxon>
        <taxon>Hyphomicrobiales</taxon>
        <taxon>Phyllobacteriaceae</taxon>
        <taxon>Mesorhizobium</taxon>
    </lineage>
</organism>
<comment type="cofactor">
    <cofactor evidence="1">
        <name>Zn(2+)</name>
        <dbReference type="ChEBI" id="CHEBI:29105"/>
    </cofactor>
    <text evidence="1">Binds 1 zinc ion per subunit.</text>
</comment>
<accession>A0A1C2DDY9</accession>
<dbReference type="InterPro" id="IPR015995">
    <property type="entry name" value="MlrC_N"/>
</dbReference>
<keyword evidence="1" id="KW-0645">Protease</keyword>
<dbReference type="Pfam" id="PF07171">
    <property type="entry name" value="MlrC_C"/>
    <property type="match status" value="1"/>
</dbReference>
<feature type="domain" description="Microcystin LR degradation protein MlrC N-terminal" evidence="3">
    <location>
        <begin position="6"/>
        <end position="294"/>
    </location>
</feature>
<evidence type="ECO:0000259" key="3">
    <source>
        <dbReference type="Pfam" id="PF07364"/>
    </source>
</evidence>
<dbReference type="Proteomes" id="UP000094412">
    <property type="component" value="Unassembled WGS sequence"/>
</dbReference>
<dbReference type="GO" id="GO:0008237">
    <property type="term" value="F:metallopeptidase activity"/>
    <property type="evidence" value="ECO:0007669"/>
    <property type="project" value="UniProtKB-KW"/>
</dbReference>
<comment type="function">
    <text evidence="1">Involved in peptidolytic degradation of cyclic heptapeptide hepatotoxin microcystin (MC).</text>
</comment>
<dbReference type="GO" id="GO:0046872">
    <property type="term" value="F:metal ion binding"/>
    <property type="evidence" value="ECO:0007669"/>
    <property type="project" value="UniProtKB-KW"/>
</dbReference>
<dbReference type="AlphaFoldDB" id="A0A1C2DDY9"/>
<comment type="caution">
    <text evidence="4">The sequence shown here is derived from an EMBL/GenBank/DDBJ whole genome shotgun (WGS) entry which is preliminary data.</text>
</comment>